<protein>
    <recommendedName>
        <fullName evidence="4">GH26 domain-containing protein</fullName>
    </recommendedName>
</protein>
<organism evidence="2 3">
    <name type="scientific">Tribonema minus</name>
    <dbReference type="NCBI Taxonomy" id="303371"/>
    <lineage>
        <taxon>Eukaryota</taxon>
        <taxon>Sar</taxon>
        <taxon>Stramenopiles</taxon>
        <taxon>Ochrophyta</taxon>
        <taxon>PX clade</taxon>
        <taxon>Xanthophyceae</taxon>
        <taxon>Tribonematales</taxon>
        <taxon>Tribonemataceae</taxon>
        <taxon>Tribonema</taxon>
    </lineage>
</organism>
<comment type="caution">
    <text evidence="2">The sequence shown here is derived from an EMBL/GenBank/DDBJ whole genome shotgun (WGS) entry which is preliminary data.</text>
</comment>
<evidence type="ECO:0000313" key="2">
    <source>
        <dbReference type="EMBL" id="KAG5180986.1"/>
    </source>
</evidence>
<dbReference type="EMBL" id="JAFCMP010000346">
    <property type="protein sequence ID" value="KAG5180986.1"/>
    <property type="molecule type" value="Genomic_DNA"/>
</dbReference>
<name>A0A836CEH9_9STRA</name>
<evidence type="ECO:0000256" key="1">
    <source>
        <dbReference type="SAM" id="MobiDB-lite"/>
    </source>
</evidence>
<dbReference type="SUPFAM" id="SSF51445">
    <property type="entry name" value="(Trans)glycosidases"/>
    <property type="match status" value="1"/>
</dbReference>
<dbReference type="Gene3D" id="3.20.20.80">
    <property type="entry name" value="Glycosidases"/>
    <property type="match status" value="1"/>
</dbReference>
<feature type="region of interest" description="Disordered" evidence="1">
    <location>
        <begin position="464"/>
        <end position="485"/>
    </location>
</feature>
<dbReference type="Proteomes" id="UP000664859">
    <property type="component" value="Unassembled WGS sequence"/>
</dbReference>
<evidence type="ECO:0000313" key="3">
    <source>
        <dbReference type="Proteomes" id="UP000664859"/>
    </source>
</evidence>
<sequence>MDLTGLQPVVNDPKAVKRKTVVGVLPGPAMSLEKREKKYKVNFESELLYQRVQDMSWWSVQDVLNSGKKVDLVIEFIDSYPNLGDIGKGKYDKYLKDFGKDAAADGRQINPGFAFPVAGVGVLSGEAAVRVLPAAMWQDDQAGLRQLEDPGYRISCDPTAPMLAALHPGWRAGGSIGDAAGSMGGAAGSTGNAGAGGANCTVIASPHIKTIGAISQAAAQQTPFVAAYVVVLAEVLPGQQLFKQSFATLPTSGGYDGIVKRVVRRLRDDYKKAAVLTADWYPWGALRLGNTKEEFKVAFVHVVTVLRSTGANFKYQMSYAMKNSGNDPTPLREFYVGKQYVDQICVSAYNLCGTKYPDMRSLATIFGSFYYQVTSFAPGTKLCMAEMGTTSYCGGKPQWIKDAWKSLAYQFTEVININWFLENKVALLGVDWDLNNEFPSGTPDAHMEPGGKYYAAANNATANNATANNSTANDVTANDASPYNT</sequence>
<gene>
    <name evidence="2" type="ORF">JKP88DRAFT_279131</name>
</gene>
<evidence type="ECO:0008006" key="4">
    <source>
        <dbReference type="Google" id="ProtNLM"/>
    </source>
</evidence>
<reference evidence="2" key="1">
    <citation type="submission" date="2021-02" db="EMBL/GenBank/DDBJ databases">
        <title>First Annotated Genome of the Yellow-green Alga Tribonema minus.</title>
        <authorList>
            <person name="Mahan K.M."/>
        </authorList>
    </citation>
    <scope>NUCLEOTIDE SEQUENCE</scope>
    <source>
        <strain evidence="2">UTEX B ZZ1240</strain>
    </source>
</reference>
<proteinExistence type="predicted"/>
<dbReference type="AlphaFoldDB" id="A0A836CEH9"/>
<accession>A0A836CEH9</accession>
<dbReference type="InterPro" id="IPR017853">
    <property type="entry name" value="GH"/>
</dbReference>
<keyword evidence="3" id="KW-1185">Reference proteome</keyword>